<keyword evidence="5" id="KW-0411">Iron-sulfur</keyword>
<feature type="domain" description="Radical SAM core" evidence="6">
    <location>
        <begin position="188"/>
        <end position="415"/>
    </location>
</feature>
<dbReference type="SFLD" id="SFLDG01123">
    <property type="entry name" value="methyltransferase_(Class_B)"/>
    <property type="match status" value="1"/>
</dbReference>
<dbReference type="PROSITE" id="PS51918">
    <property type="entry name" value="RADICAL_SAM"/>
    <property type="match status" value="1"/>
</dbReference>
<dbReference type="SUPFAM" id="SSF102114">
    <property type="entry name" value="Radical SAM enzymes"/>
    <property type="match status" value="1"/>
</dbReference>
<evidence type="ECO:0000256" key="4">
    <source>
        <dbReference type="ARBA" id="ARBA00023004"/>
    </source>
</evidence>
<dbReference type="CDD" id="cd01335">
    <property type="entry name" value="Radical_SAM"/>
    <property type="match status" value="1"/>
</dbReference>
<organism evidence="7">
    <name type="scientific">hot springs metagenome</name>
    <dbReference type="NCBI Taxonomy" id="433727"/>
    <lineage>
        <taxon>unclassified sequences</taxon>
        <taxon>metagenomes</taxon>
        <taxon>ecological metagenomes</taxon>
    </lineage>
</organism>
<dbReference type="PANTHER" id="PTHR43409">
    <property type="entry name" value="ANAEROBIC MAGNESIUM-PROTOPORPHYRIN IX MONOMETHYL ESTER CYCLASE-RELATED"/>
    <property type="match status" value="1"/>
</dbReference>
<dbReference type="SFLD" id="SFLDS00029">
    <property type="entry name" value="Radical_SAM"/>
    <property type="match status" value="1"/>
</dbReference>
<evidence type="ECO:0000256" key="3">
    <source>
        <dbReference type="ARBA" id="ARBA00022723"/>
    </source>
</evidence>
<dbReference type="InterPro" id="IPR006638">
    <property type="entry name" value="Elp3/MiaA/NifB-like_rSAM"/>
</dbReference>
<dbReference type="InterPro" id="IPR036724">
    <property type="entry name" value="Cobalamin-bd_sf"/>
</dbReference>
<dbReference type="InterPro" id="IPR058240">
    <property type="entry name" value="rSAM_sf"/>
</dbReference>
<dbReference type="SUPFAM" id="SSF52242">
    <property type="entry name" value="Cobalamin (vitamin B12)-binding domain"/>
    <property type="match status" value="1"/>
</dbReference>
<dbReference type="Pfam" id="PF04055">
    <property type="entry name" value="Radical_SAM"/>
    <property type="match status" value="1"/>
</dbReference>
<dbReference type="SFLD" id="SFLDG01082">
    <property type="entry name" value="B12-binding_domain_containing"/>
    <property type="match status" value="1"/>
</dbReference>
<dbReference type="Gene3D" id="3.80.30.20">
    <property type="entry name" value="tm_1862 like domain"/>
    <property type="match status" value="1"/>
</dbReference>
<dbReference type="GO" id="GO:0031419">
    <property type="term" value="F:cobalamin binding"/>
    <property type="evidence" value="ECO:0007669"/>
    <property type="project" value="InterPro"/>
</dbReference>
<keyword evidence="3" id="KW-0479">Metal-binding</keyword>
<dbReference type="AlphaFoldDB" id="A0A5J4L387"/>
<evidence type="ECO:0000313" key="7">
    <source>
        <dbReference type="EMBL" id="GER94705.1"/>
    </source>
</evidence>
<reference evidence="7" key="1">
    <citation type="submission" date="2019-10" db="EMBL/GenBank/DDBJ databases">
        <title>Metagenomic sequencing of thiosulfate-disproportionating enrichment culture.</title>
        <authorList>
            <person name="Umezawa K."/>
            <person name="Kojima H."/>
            <person name="Fukui M."/>
        </authorList>
    </citation>
    <scope>NUCLEOTIDE SEQUENCE</scope>
    <source>
        <strain evidence="7">45J</strain>
    </source>
</reference>
<comment type="caution">
    <text evidence="7">The sequence shown here is derived from an EMBL/GenBank/DDBJ whole genome shotgun (WGS) entry which is preliminary data.</text>
</comment>
<dbReference type="PANTHER" id="PTHR43409:SF15">
    <property type="entry name" value="PUTATIVE-RELATED"/>
    <property type="match status" value="1"/>
</dbReference>
<sequence length="432" mass="49536">MKLNVLLINPWIYDFAAYNMWSRPLGLLKVAEHLSQFDVEVKLIDCTDSFTIKKYGSGKFKAEIIEKPELLKDIPLFYKRYGISIDEFVNRIKLSTPFDIVVITSIMGYWYPGIQKAIEIIRDIAGDVPIILGGIYATIYHEHAVNNSNADFIYKGHMNESFNFALYTFGFKLKKKREQIPYYKLGLYREYPFAPLLTATGCPFRCSYCASNLLYGKYQRHSVESVLKDITELYSIGVRDFAFYDDALLFDADNHIKPILKEIIKSGLDIRLHTPNGLHARFLDEELAALMKRAGFKTIRLSLETINADRQDKTGGKVSNEDLKKAVKFLKQQGFTKQDIGVYLMYGLPGQELEEVRAGAELLKTLDVKINLTEFSPIKGTEAFEELVNRGIINNNIDPLLTNNTVFSYLYSNYDMDELRNIKLDVKQYNSA</sequence>
<evidence type="ECO:0000259" key="6">
    <source>
        <dbReference type="PROSITE" id="PS51918"/>
    </source>
</evidence>
<gene>
    <name evidence="7" type="ORF">A45J_2469</name>
</gene>
<evidence type="ECO:0000256" key="5">
    <source>
        <dbReference type="ARBA" id="ARBA00023014"/>
    </source>
</evidence>
<dbReference type="InterPro" id="IPR051198">
    <property type="entry name" value="BchE-like"/>
</dbReference>
<dbReference type="InterPro" id="IPR007197">
    <property type="entry name" value="rSAM"/>
</dbReference>
<evidence type="ECO:0000256" key="2">
    <source>
        <dbReference type="ARBA" id="ARBA00022691"/>
    </source>
</evidence>
<dbReference type="InterPro" id="IPR023404">
    <property type="entry name" value="rSAM_horseshoe"/>
</dbReference>
<name>A0A5J4L387_9ZZZZ</name>
<dbReference type="GO" id="GO:0005829">
    <property type="term" value="C:cytosol"/>
    <property type="evidence" value="ECO:0007669"/>
    <property type="project" value="TreeGrafter"/>
</dbReference>
<dbReference type="GO" id="GO:0051539">
    <property type="term" value="F:4 iron, 4 sulfur cluster binding"/>
    <property type="evidence" value="ECO:0007669"/>
    <property type="project" value="UniProtKB-KW"/>
</dbReference>
<keyword evidence="2" id="KW-0949">S-adenosyl-L-methionine</keyword>
<dbReference type="GO" id="GO:0003824">
    <property type="term" value="F:catalytic activity"/>
    <property type="evidence" value="ECO:0007669"/>
    <property type="project" value="InterPro"/>
</dbReference>
<accession>A0A5J4L387</accession>
<dbReference type="SMART" id="SM00729">
    <property type="entry name" value="Elp3"/>
    <property type="match status" value="1"/>
</dbReference>
<evidence type="ECO:0000256" key="1">
    <source>
        <dbReference type="ARBA" id="ARBA00001966"/>
    </source>
</evidence>
<proteinExistence type="predicted"/>
<dbReference type="EMBL" id="BLAB01000001">
    <property type="protein sequence ID" value="GER94705.1"/>
    <property type="molecule type" value="Genomic_DNA"/>
</dbReference>
<protein>
    <submittedName>
        <fullName evidence="7">B12-binding domain-containing radical SAM protein</fullName>
    </submittedName>
</protein>
<dbReference type="InterPro" id="IPR034466">
    <property type="entry name" value="Methyltransferase_Class_B"/>
</dbReference>
<dbReference type="GO" id="GO:0046872">
    <property type="term" value="F:metal ion binding"/>
    <property type="evidence" value="ECO:0007669"/>
    <property type="project" value="UniProtKB-KW"/>
</dbReference>
<comment type="cofactor">
    <cofactor evidence="1">
        <name>[4Fe-4S] cluster</name>
        <dbReference type="ChEBI" id="CHEBI:49883"/>
    </cofactor>
</comment>
<dbReference type="Gene3D" id="3.40.50.280">
    <property type="entry name" value="Cobalamin-binding domain"/>
    <property type="match status" value="1"/>
</dbReference>
<keyword evidence="4" id="KW-0408">Iron</keyword>